<sequence>MSDEQTRAALLRASKPPTREFFASLIAANHILHHHNVLGADGHVSVRNPQDRETFFISKSLPSALVSSREDIQEYKVSDASPTANDAETGYEELRIHSEIYKKYEQVMSVIYSRSEAVIPFSIGSIPLRPATSTGSMIGPQVPCFDASLHYKSSDPKSMQVAYEHLGQALAAGFSPSNVFSKTTSLIKNFVTSAAPDPTPYPSSSTVLMRGIGFSCVGHDLYEAVYRAISICANARTQTTALLMQGTFNIGLLGERFGAGEKENGPAKQENIRYLSDKEVQDAAAARTQSIERAWQLWCAEVANSNLYTNEMK</sequence>
<evidence type="ECO:0000256" key="2">
    <source>
        <dbReference type="ARBA" id="ARBA00023239"/>
    </source>
</evidence>
<dbReference type="OrthoDB" id="2932980at2759"/>
<dbReference type="SMART" id="SM01007">
    <property type="entry name" value="Aldolase_II"/>
    <property type="match status" value="1"/>
</dbReference>
<dbReference type="GO" id="GO:0005829">
    <property type="term" value="C:cytosol"/>
    <property type="evidence" value="ECO:0007669"/>
    <property type="project" value="TreeGrafter"/>
</dbReference>
<dbReference type="InterPro" id="IPR001303">
    <property type="entry name" value="Aldolase_II/adducin_N"/>
</dbReference>
<gene>
    <name evidence="4" type="ORF">K431DRAFT_278117</name>
</gene>
<evidence type="ECO:0000313" key="4">
    <source>
        <dbReference type="EMBL" id="KAF2716889.1"/>
    </source>
</evidence>
<dbReference type="GO" id="GO:0019323">
    <property type="term" value="P:pentose catabolic process"/>
    <property type="evidence" value="ECO:0007669"/>
    <property type="project" value="TreeGrafter"/>
</dbReference>
<dbReference type="EMBL" id="MU003859">
    <property type="protein sequence ID" value="KAF2716889.1"/>
    <property type="molecule type" value="Genomic_DNA"/>
</dbReference>
<dbReference type="GO" id="GO:0016832">
    <property type="term" value="F:aldehyde-lyase activity"/>
    <property type="evidence" value="ECO:0007669"/>
    <property type="project" value="TreeGrafter"/>
</dbReference>
<dbReference type="InterPro" id="IPR050197">
    <property type="entry name" value="Aldolase_class_II_sugar_metab"/>
</dbReference>
<keyword evidence="5" id="KW-1185">Reference proteome</keyword>
<evidence type="ECO:0000313" key="5">
    <source>
        <dbReference type="Proteomes" id="UP000799441"/>
    </source>
</evidence>
<comment type="caution">
    <text evidence="4">The sequence shown here is derived from an EMBL/GenBank/DDBJ whole genome shotgun (WGS) entry which is preliminary data.</text>
</comment>
<organism evidence="4 5">
    <name type="scientific">Polychaeton citri CBS 116435</name>
    <dbReference type="NCBI Taxonomy" id="1314669"/>
    <lineage>
        <taxon>Eukaryota</taxon>
        <taxon>Fungi</taxon>
        <taxon>Dikarya</taxon>
        <taxon>Ascomycota</taxon>
        <taxon>Pezizomycotina</taxon>
        <taxon>Dothideomycetes</taxon>
        <taxon>Dothideomycetidae</taxon>
        <taxon>Capnodiales</taxon>
        <taxon>Capnodiaceae</taxon>
        <taxon>Polychaeton</taxon>
    </lineage>
</organism>
<evidence type="ECO:0000259" key="3">
    <source>
        <dbReference type="SMART" id="SM01007"/>
    </source>
</evidence>
<dbReference type="GO" id="GO:0046872">
    <property type="term" value="F:metal ion binding"/>
    <property type="evidence" value="ECO:0007669"/>
    <property type="project" value="UniProtKB-KW"/>
</dbReference>
<name>A0A9P4PZE7_9PEZI</name>
<dbReference type="PANTHER" id="PTHR22789:SF0">
    <property type="entry name" value="3-OXO-TETRONATE 4-PHOSPHATE DECARBOXYLASE-RELATED"/>
    <property type="match status" value="1"/>
</dbReference>
<dbReference type="Gene3D" id="3.40.225.10">
    <property type="entry name" value="Class II aldolase/adducin N-terminal domain"/>
    <property type="match status" value="1"/>
</dbReference>
<dbReference type="Proteomes" id="UP000799441">
    <property type="component" value="Unassembled WGS sequence"/>
</dbReference>
<dbReference type="PANTHER" id="PTHR22789">
    <property type="entry name" value="FUCULOSE PHOSPHATE ALDOLASE"/>
    <property type="match status" value="1"/>
</dbReference>
<protein>
    <recommendedName>
        <fullName evidence="3">Class II aldolase/adducin N-terminal domain-containing protein</fullName>
    </recommendedName>
</protein>
<dbReference type="SUPFAM" id="SSF53639">
    <property type="entry name" value="AraD/HMP-PK domain-like"/>
    <property type="match status" value="1"/>
</dbReference>
<dbReference type="AlphaFoldDB" id="A0A9P4PZE7"/>
<evidence type="ECO:0000256" key="1">
    <source>
        <dbReference type="ARBA" id="ARBA00022723"/>
    </source>
</evidence>
<accession>A0A9P4PZE7</accession>
<keyword evidence="2" id="KW-0456">Lyase</keyword>
<proteinExistence type="predicted"/>
<feature type="domain" description="Class II aldolase/adducin N-terminal" evidence="3">
    <location>
        <begin position="23"/>
        <end position="239"/>
    </location>
</feature>
<reference evidence="4" key="1">
    <citation type="journal article" date="2020" name="Stud. Mycol.">
        <title>101 Dothideomycetes genomes: a test case for predicting lifestyles and emergence of pathogens.</title>
        <authorList>
            <person name="Haridas S."/>
            <person name="Albert R."/>
            <person name="Binder M."/>
            <person name="Bloem J."/>
            <person name="Labutti K."/>
            <person name="Salamov A."/>
            <person name="Andreopoulos B."/>
            <person name="Baker S."/>
            <person name="Barry K."/>
            <person name="Bills G."/>
            <person name="Bluhm B."/>
            <person name="Cannon C."/>
            <person name="Castanera R."/>
            <person name="Culley D."/>
            <person name="Daum C."/>
            <person name="Ezra D."/>
            <person name="Gonzalez J."/>
            <person name="Henrissat B."/>
            <person name="Kuo A."/>
            <person name="Liang C."/>
            <person name="Lipzen A."/>
            <person name="Lutzoni F."/>
            <person name="Magnuson J."/>
            <person name="Mondo S."/>
            <person name="Nolan M."/>
            <person name="Ohm R."/>
            <person name="Pangilinan J."/>
            <person name="Park H.-J."/>
            <person name="Ramirez L."/>
            <person name="Alfaro M."/>
            <person name="Sun H."/>
            <person name="Tritt A."/>
            <person name="Yoshinaga Y."/>
            <person name="Zwiers L.-H."/>
            <person name="Turgeon B."/>
            <person name="Goodwin S."/>
            <person name="Spatafora J."/>
            <person name="Crous P."/>
            <person name="Grigoriev I."/>
        </authorList>
    </citation>
    <scope>NUCLEOTIDE SEQUENCE</scope>
    <source>
        <strain evidence="4">CBS 116435</strain>
    </source>
</reference>
<keyword evidence="1" id="KW-0479">Metal-binding</keyword>
<dbReference type="Pfam" id="PF00596">
    <property type="entry name" value="Aldolase_II"/>
    <property type="match status" value="1"/>
</dbReference>
<dbReference type="InterPro" id="IPR036409">
    <property type="entry name" value="Aldolase_II/adducin_N_sf"/>
</dbReference>